<name>A0A6H1Z8L3_9ZZZZ</name>
<organism evidence="1">
    <name type="scientific">viral metagenome</name>
    <dbReference type="NCBI Taxonomy" id="1070528"/>
    <lineage>
        <taxon>unclassified sequences</taxon>
        <taxon>metagenomes</taxon>
        <taxon>organismal metagenomes</taxon>
    </lineage>
</organism>
<gene>
    <name evidence="1" type="ORF">TM448A00064_0047</name>
    <name evidence="2" type="ORF">TM448B00061_0056</name>
</gene>
<dbReference type="EMBL" id="MT143971">
    <property type="protein sequence ID" value="QJA43868.1"/>
    <property type="molecule type" value="Genomic_DNA"/>
</dbReference>
<protein>
    <submittedName>
        <fullName evidence="1">Uncharacterized protein</fullName>
    </submittedName>
</protein>
<evidence type="ECO:0000313" key="1">
    <source>
        <dbReference type="EMBL" id="QJA43868.1"/>
    </source>
</evidence>
<sequence>MKPDIYLEKIVVPATDKQPAKVEMQLQEDPEVRAILLTSKLPSELRAELREKLASICEKRGWMIRQVYASKKDARAILKPLSEHVGAMPPEKGWIWKRPPATTGA</sequence>
<proteinExistence type="predicted"/>
<reference evidence="1" key="1">
    <citation type="submission" date="2020-03" db="EMBL/GenBank/DDBJ databases">
        <title>The deep terrestrial virosphere.</title>
        <authorList>
            <person name="Holmfeldt K."/>
            <person name="Nilsson E."/>
            <person name="Simone D."/>
            <person name="Lopez-Fernandez M."/>
            <person name="Wu X."/>
            <person name="de Brujin I."/>
            <person name="Lundin D."/>
            <person name="Andersson A."/>
            <person name="Bertilsson S."/>
            <person name="Dopson M."/>
        </authorList>
    </citation>
    <scope>NUCLEOTIDE SEQUENCE</scope>
    <source>
        <strain evidence="1">TM448A00064</strain>
        <strain evidence="2">TM448B00061</strain>
    </source>
</reference>
<dbReference type="EMBL" id="MT144588">
    <property type="protein sequence ID" value="QJH93436.1"/>
    <property type="molecule type" value="Genomic_DNA"/>
</dbReference>
<dbReference type="AlphaFoldDB" id="A0A6H1Z8L3"/>
<accession>A0A6H1Z8L3</accession>
<evidence type="ECO:0000313" key="2">
    <source>
        <dbReference type="EMBL" id="QJH93436.1"/>
    </source>
</evidence>